<feature type="coiled-coil region" evidence="1">
    <location>
        <begin position="165"/>
        <end position="199"/>
    </location>
</feature>
<feature type="region of interest" description="Disordered" evidence="2">
    <location>
        <begin position="223"/>
        <end position="266"/>
    </location>
</feature>
<keyword evidence="5" id="KW-1185">Reference proteome</keyword>
<evidence type="ECO:0000313" key="5">
    <source>
        <dbReference type="Proteomes" id="UP000838412"/>
    </source>
</evidence>
<dbReference type="EMBL" id="OV696687">
    <property type="protein sequence ID" value="CAH1252764.1"/>
    <property type="molecule type" value="Genomic_DNA"/>
</dbReference>
<evidence type="ECO:0000256" key="3">
    <source>
        <dbReference type="SAM" id="SignalP"/>
    </source>
</evidence>
<feature type="compositionally biased region" description="Basic and acidic residues" evidence="2">
    <location>
        <begin position="252"/>
        <end position="262"/>
    </location>
</feature>
<keyword evidence="1" id="KW-0175">Coiled coil</keyword>
<feature type="coiled-coil region" evidence="1">
    <location>
        <begin position="114"/>
        <end position="141"/>
    </location>
</feature>
<dbReference type="AlphaFoldDB" id="A0A8J9ZE49"/>
<gene>
    <name evidence="4" type="primary">Hypp1007</name>
    <name evidence="4" type="ORF">BLAG_LOCUS12760</name>
</gene>
<proteinExistence type="predicted"/>
<sequence>MAEHRRVETLLAVVLCFAAIFIERSTSRHVGSCVGCHGDKRDGDSLSALSRFWTKVQAAMIDAEKQLGMEKKTTEVSSVNDVIGAQQSRLAADKSANTQPVVNNAKRLSEAGIIANLTARVAALEQTMAAAVSEGKRLESEVTGLSSLPVDGREPTLPRHLRRQVEHLEENIGVIEMKLEDERDKVSRYEEELALVIGKQTSLEEKLEHLESLLTFRTLVPRENKPRHKKSSRSHDSHWSPSGYPGDVSQDAVRDEKVILEEDPKDLEDFYDYDEYDYDFTHEAKGQR</sequence>
<organism evidence="4 5">
    <name type="scientific">Branchiostoma lanceolatum</name>
    <name type="common">Common lancelet</name>
    <name type="synonym">Amphioxus lanceolatum</name>
    <dbReference type="NCBI Taxonomy" id="7740"/>
    <lineage>
        <taxon>Eukaryota</taxon>
        <taxon>Metazoa</taxon>
        <taxon>Chordata</taxon>
        <taxon>Cephalochordata</taxon>
        <taxon>Leptocardii</taxon>
        <taxon>Amphioxiformes</taxon>
        <taxon>Branchiostomatidae</taxon>
        <taxon>Branchiostoma</taxon>
    </lineage>
</organism>
<dbReference type="OrthoDB" id="10035335at2759"/>
<evidence type="ECO:0000256" key="2">
    <source>
        <dbReference type="SAM" id="MobiDB-lite"/>
    </source>
</evidence>
<protein>
    <submittedName>
        <fullName evidence="4">Hypp1007 protein</fullName>
    </submittedName>
</protein>
<feature type="chain" id="PRO_5035479752" evidence="3">
    <location>
        <begin position="28"/>
        <end position="288"/>
    </location>
</feature>
<dbReference type="Proteomes" id="UP000838412">
    <property type="component" value="Chromosome 2"/>
</dbReference>
<evidence type="ECO:0000256" key="1">
    <source>
        <dbReference type="SAM" id="Coils"/>
    </source>
</evidence>
<keyword evidence="3" id="KW-0732">Signal</keyword>
<feature type="signal peptide" evidence="3">
    <location>
        <begin position="1"/>
        <end position="27"/>
    </location>
</feature>
<reference evidence="4" key="1">
    <citation type="submission" date="2022-01" db="EMBL/GenBank/DDBJ databases">
        <authorList>
            <person name="Braso-Vives M."/>
        </authorList>
    </citation>
    <scope>NUCLEOTIDE SEQUENCE</scope>
</reference>
<evidence type="ECO:0000313" key="4">
    <source>
        <dbReference type="EMBL" id="CAH1252764.1"/>
    </source>
</evidence>
<name>A0A8J9ZE49_BRALA</name>
<accession>A0A8J9ZE49</accession>